<dbReference type="InterPro" id="IPR022634">
    <property type="entry name" value="DNA_polIII_beta_N"/>
</dbReference>
<dbReference type="InterPro" id="IPR022635">
    <property type="entry name" value="DNA_polIII_beta_C"/>
</dbReference>
<comment type="similarity">
    <text evidence="3">Belongs to the beta sliding clamp family.</text>
</comment>
<sequence length="364" mass="41396">MELRINKFILDEALDRISKVIDPNPVFVTLKGIWIKAEDNKITMIGSNGAISIKHTISASMDVEITTPGFMLVEFNIFRNIIKKLEGDIVLKSDGKVVDVITDSDHFNINLYDEEYPAIDFDFSGEQLRIDWQDLKNLTKDVILATSNNENNLILNCVNISTNDGKIKFLATDRYRYAEATKDIDSDATFNISVLAKNLKDLLAFDFEGDVILNISDKKLSFEKDGSIIESKVVDQVYHDMSKIVPKEFTSEIIIEKRELNNLLNKASVIISENYNKLKIHILNDTMTFMSTRKEIANAEIKTQNFTYNGEELKIAINSRFLKDAISVFEGTLYIKFTKDKQRIVVVSDSNPNVIQLITPQKGF</sequence>
<evidence type="ECO:0000256" key="8">
    <source>
        <dbReference type="ARBA" id="ARBA00022705"/>
    </source>
</evidence>
<dbReference type="RefSeq" id="WP_140781549.1">
    <property type="nucleotide sequence ID" value="NZ_VFSS01000013.1"/>
</dbReference>
<evidence type="ECO:0000256" key="7">
    <source>
        <dbReference type="ARBA" id="ARBA00022695"/>
    </source>
</evidence>
<comment type="caution">
    <text evidence="14">The sequence shown here is derived from an EMBL/GenBank/DDBJ whole genome shotgun (WGS) entry which is preliminary data.</text>
</comment>
<dbReference type="EMBL" id="VFSS01000013">
    <property type="protein sequence ID" value="TPE56711.1"/>
    <property type="molecule type" value="Genomic_DNA"/>
</dbReference>
<dbReference type="InterPro" id="IPR022637">
    <property type="entry name" value="DNA_polIII_beta_cen"/>
</dbReference>
<evidence type="ECO:0000313" key="14">
    <source>
        <dbReference type="EMBL" id="TPE56711.1"/>
    </source>
</evidence>
<dbReference type="GO" id="GO:0009360">
    <property type="term" value="C:DNA polymerase III complex"/>
    <property type="evidence" value="ECO:0007669"/>
    <property type="project" value="InterPro"/>
</dbReference>
<keyword evidence="6 14" id="KW-0808">Transferase</keyword>
<keyword evidence="8" id="KW-0235">DNA replication</keyword>
<evidence type="ECO:0000256" key="2">
    <source>
        <dbReference type="ARBA" id="ARBA00004496"/>
    </source>
</evidence>
<proteinExistence type="inferred from homology"/>
<dbReference type="GO" id="GO:0003887">
    <property type="term" value="F:DNA-directed DNA polymerase activity"/>
    <property type="evidence" value="ECO:0007669"/>
    <property type="project" value="UniProtKB-KW"/>
</dbReference>
<evidence type="ECO:0000259" key="13">
    <source>
        <dbReference type="Pfam" id="PF02768"/>
    </source>
</evidence>
<dbReference type="GO" id="GO:0006271">
    <property type="term" value="P:DNA strand elongation involved in DNA replication"/>
    <property type="evidence" value="ECO:0007669"/>
    <property type="project" value="TreeGrafter"/>
</dbReference>
<dbReference type="Gene3D" id="3.10.150.10">
    <property type="entry name" value="DNA Polymerase III, subunit A, domain 2"/>
    <property type="match status" value="1"/>
</dbReference>
<keyword evidence="5" id="KW-0963">Cytoplasm</keyword>
<dbReference type="EC" id="2.7.7.7" evidence="14"/>
<keyword evidence="9" id="KW-0239">DNA-directed DNA polymerase</keyword>
<dbReference type="PANTHER" id="PTHR30478">
    <property type="entry name" value="DNA POLYMERASE III SUBUNIT BETA"/>
    <property type="match status" value="1"/>
</dbReference>
<keyword evidence="7 14" id="KW-0548">Nucleotidyltransferase</keyword>
<keyword evidence="10" id="KW-0238">DNA-binding</keyword>
<organism evidence="14 15">
    <name type="scientific">[Mycoplasma] falconis</name>
    <dbReference type="NCBI Taxonomy" id="92403"/>
    <lineage>
        <taxon>Bacteria</taxon>
        <taxon>Bacillati</taxon>
        <taxon>Mycoplasmatota</taxon>
        <taxon>Mycoplasmoidales</taxon>
        <taxon>Metamycoplasmataceae</taxon>
        <taxon>Metamycoplasma</taxon>
    </lineage>
</organism>
<name>A0A501X848_9BACT</name>
<evidence type="ECO:0000256" key="3">
    <source>
        <dbReference type="ARBA" id="ARBA00010752"/>
    </source>
</evidence>
<evidence type="ECO:0000256" key="10">
    <source>
        <dbReference type="ARBA" id="ARBA00023125"/>
    </source>
</evidence>
<reference evidence="14 15" key="1">
    <citation type="submission" date="2019-06" db="EMBL/GenBank/DDBJ databases">
        <title>Mycoplasma falconis type strain whole genome sequence.</title>
        <authorList>
            <person name="Spergser J."/>
        </authorList>
    </citation>
    <scope>NUCLEOTIDE SEQUENCE [LARGE SCALE GENOMIC DNA]</scope>
    <source>
        <strain evidence="14 15">ATCC 51372</strain>
    </source>
</reference>
<dbReference type="Pfam" id="PF02767">
    <property type="entry name" value="DNA_pol3_beta_2"/>
    <property type="match status" value="1"/>
</dbReference>
<dbReference type="NCBIfam" id="TIGR00663">
    <property type="entry name" value="dnan"/>
    <property type="match status" value="1"/>
</dbReference>
<accession>A0A501X848</accession>
<dbReference type="Proteomes" id="UP000319776">
    <property type="component" value="Unassembled WGS sequence"/>
</dbReference>
<comment type="function">
    <text evidence="1">Confers DNA tethering and processivity to DNA polymerases and other proteins. Acts as a clamp, forming a ring around DNA (a reaction catalyzed by the clamp-loading complex) which diffuses in an ATP-independent manner freely and bidirectionally along dsDNA. Initially characterized for its ability to contact the catalytic subunit of DNA polymerase III (Pol III), a complex, multichain enzyme responsible for most of the replicative synthesis in bacteria; Pol III exhibits 3'-5' exonuclease proofreading activity. The beta chain is required for initiation of replication as well as for processivity of DNA replication.</text>
</comment>
<evidence type="ECO:0000256" key="9">
    <source>
        <dbReference type="ARBA" id="ARBA00022932"/>
    </source>
</evidence>
<dbReference type="GO" id="GO:0005737">
    <property type="term" value="C:cytoplasm"/>
    <property type="evidence" value="ECO:0007669"/>
    <property type="project" value="UniProtKB-SubCell"/>
</dbReference>
<feature type="domain" description="DNA polymerase III beta sliding clamp N-terminal" evidence="11">
    <location>
        <begin position="1"/>
        <end position="120"/>
    </location>
</feature>
<evidence type="ECO:0000313" key="15">
    <source>
        <dbReference type="Proteomes" id="UP000319776"/>
    </source>
</evidence>
<dbReference type="Pfam" id="PF02768">
    <property type="entry name" value="DNA_pol3_beta_3"/>
    <property type="match status" value="1"/>
</dbReference>
<keyword evidence="15" id="KW-1185">Reference proteome</keyword>
<protein>
    <submittedName>
        <fullName evidence="14">DNA polymerase III subunit beta</fullName>
        <ecNumber evidence="14">2.7.7.7</ecNumber>
    </submittedName>
</protein>
<dbReference type="GO" id="GO:0008408">
    <property type="term" value="F:3'-5' exonuclease activity"/>
    <property type="evidence" value="ECO:0007669"/>
    <property type="project" value="InterPro"/>
</dbReference>
<dbReference type="AlphaFoldDB" id="A0A501X848"/>
<dbReference type="GO" id="GO:0003677">
    <property type="term" value="F:DNA binding"/>
    <property type="evidence" value="ECO:0007669"/>
    <property type="project" value="UniProtKB-KW"/>
</dbReference>
<dbReference type="Pfam" id="PF00712">
    <property type="entry name" value="DNA_pol3_beta"/>
    <property type="match status" value="1"/>
</dbReference>
<dbReference type="OrthoDB" id="397417at2"/>
<evidence type="ECO:0000259" key="11">
    <source>
        <dbReference type="Pfam" id="PF00712"/>
    </source>
</evidence>
<dbReference type="InterPro" id="IPR001001">
    <property type="entry name" value="DNA_polIII_beta"/>
</dbReference>
<dbReference type="SMART" id="SM00480">
    <property type="entry name" value="POL3Bc"/>
    <property type="match status" value="1"/>
</dbReference>
<dbReference type="Gene3D" id="3.70.10.10">
    <property type="match status" value="1"/>
</dbReference>
<evidence type="ECO:0000259" key="12">
    <source>
        <dbReference type="Pfam" id="PF02767"/>
    </source>
</evidence>
<comment type="subunit">
    <text evidence="4">Forms a ring-shaped head-to-tail homodimer around DNA which binds and tethers DNA polymerases and other proteins to the DNA. The DNA replisome complex has a single clamp-loading complex (3 tau and 1 each of delta, delta', psi and chi subunits) which binds 3 Pol III cores (1 core on the leading strand and 2 on the lagging strand) each with a beta sliding clamp dimer. Additional proteins in the replisome are other copies of gamma, psi and chi, Ssb, DNA helicase and RNA primase.</text>
</comment>
<evidence type="ECO:0000256" key="1">
    <source>
        <dbReference type="ARBA" id="ARBA00002266"/>
    </source>
</evidence>
<evidence type="ECO:0000256" key="5">
    <source>
        <dbReference type="ARBA" id="ARBA00022490"/>
    </source>
</evidence>
<dbReference type="InterPro" id="IPR046938">
    <property type="entry name" value="DNA_clamp_sf"/>
</dbReference>
<evidence type="ECO:0000256" key="6">
    <source>
        <dbReference type="ARBA" id="ARBA00022679"/>
    </source>
</evidence>
<comment type="subcellular location">
    <subcellularLocation>
        <location evidence="2">Cytoplasm</location>
    </subcellularLocation>
</comment>
<gene>
    <name evidence="14" type="primary">dnaN</name>
    <name evidence="14" type="ORF">FJO69_02805</name>
</gene>
<dbReference type="SUPFAM" id="SSF55979">
    <property type="entry name" value="DNA clamp"/>
    <property type="match status" value="3"/>
</dbReference>
<dbReference type="PANTHER" id="PTHR30478:SF0">
    <property type="entry name" value="BETA SLIDING CLAMP"/>
    <property type="match status" value="1"/>
</dbReference>
<evidence type="ECO:0000256" key="4">
    <source>
        <dbReference type="ARBA" id="ARBA00011400"/>
    </source>
</evidence>
<feature type="domain" description="DNA polymerase III beta sliding clamp central" evidence="12">
    <location>
        <begin position="131"/>
        <end position="238"/>
    </location>
</feature>
<feature type="domain" description="DNA polymerase III beta sliding clamp C-terminal" evidence="13">
    <location>
        <begin position="243"/>
        <end position="360"/>
    </location>
</feature>